<accession>A0A6C0K4C0</accession>
<protein>
    <submittedName>
        <fullName evidence="1">Uncharacterized protein</fullName>
    </submittedName>
</protein>
<dbReference type="EMBL" id="MN740799">
    <property type="protein sequence ID" value="QHU12343.1"/>
    <property type="molecule type" value="Genomic_DNA"/>
</dbReference>
<evidence type="ECO:0000313" key="1">
    <source>
        <dbReference type="EMBL" id="QHU12343.1"/>
    </source>
</evidence>
<dbReference type="AlphaFoldDB" id="A0A6C0K4C0"/>
<name>A0A6C0K4C0_9ZZZZ</name>
<sequence>MAPEQFKKTSPADLLNNNRGVLRQILDGLQYRQVTRDWF</sequence>
<organism evidence="1">
    <name type="scientific">viral metagenome</name>
    <dbReference type="NCBI Taxonomy" id="1070528"/>
    <lineage>
        <taxon>unclassified sequences</taxon>
        <taxon>metagenomes</taxon>
        <taxon>organismal metagenomes</taxon>
    </lineage>
</organism>
<proteinExistence type="predicted"/>
<reference evidence="1" key="1">
    <citation type="journal article" date="2020" name="Nature">
        <title>Giant virus diversity and host interactions through global metagenomics.</title>
        <authorList>
            <person name="Schulz F."/>
            <person name="Roux S."/>
            <person name="Paez-Espino D."/>
            <person name="Jungbluth S."/>
            <person name="Walsh D.A."/>
            <person name="Denef V.J."/>
            <person name="McMahon K.D."/>
            <person name="Konstantinidis K.T."/>
            <person name="Eloe-Fadrosh E.A."/>
            <person name="Kyrpides N.C."/>
            <person name="Woyke T."/>
        </authorList>
    </citation>
    <scope>NUCLEOTIDE SEQUENCE</scope>
    <source>
        <strain evidence="1">GVMAG-S-1101171-110</strain>
    </source>
</reference>